<feature type="region of interest" description="Disordered" evidence="1">
    <location>
        <begin position="24"/>
        <end position="44"/>
    </location>
</feature>
<gene>
    <name evidence="2" type="ORF">HFQ13_13595</name>
</gene>
<sequence>MDILLKFLVFLIVDSLPAPGKVGFEAGKPQRPQTGDQCRGDLGDGFEGMMEGSGSIALKGFDVVLLLVDLLAQALELLIQLQGQQARLTDRLAIVFTESALDLALADSSP</sequence>
<organism evidence="2 3">
    <name type="scientific">Igneacidithiobacillus copahuensis</name>
    <dbReference type="NCBI Taxonomy" id="2724909"/>
    <lineage>
        <taxon>Bacteria</taxon>
        <taxon>Pseudomonadati</taxon>
        <taxon>Pseudomonadota</taxon>
        <taxon>Acidithiobacillia</taxon>
        <taxon>Acidithiobacillales</taxon>
        <taxon>Acidithiobacillaceae</taxon>
        <taxon>Igneacidithiobacillus</taxon>
    </lineage>
</organism>
<comment type="caution">
    <text evidence="2">The sequence shown here is derived from an EMBL/GenBank/DDBJ whole genome shotgun (WGS) entry which is preliminary data.</text>
</comment>
<reference evidence="2" key="1">
    <citation type="journal article" date="2021" name="ISME J.">
        <title>Genomic evolution of the class Acidithiobacillia: deep-branching Proteobacteria living in extreme acidic conditions.</title>
        <authorList>
            <person name="Moya-Beltran A."/>
            <person name="Beard S."/>
            <person name="Rojas-Villalobos C."/>
            <person name="Issotta F."/>
            <person name="Gallardo Y."/>
            <person name="Ulloa R."/>
            <person name="Giaveno A."/>
            <person name="Degli Esposti M."/>
            <person name="Johnson D.B."/>
            <person name="Quatrini R."/>
        </authorList>
    </citation>
    <scope>NUCLEOTIDE SEQUENCE</scope>
    <source>
        <strain evidence="2">VAN18-1</strain>
    </source>
</reference>
<keyword evidence="3" id="KW-1185">Reference proteome</keyword>
<name>A0AAE2YS42_9PROT</name>
<accession>A0AAE2YS42</accession>
<dbReference type="EMBL" id="JAAXYO010000184">
    <property type="protein sequence ID" value="MBU2789220.1"/>
    <property type="molecule type" value="Genomic_DNA"/>
</dbReference>
<evidence type="ECO:0000313" key="2">
    <source>
        <dbReference type="EMBL" id="MBU2789220.1"/>
    </source>
</evidence>
<proteinExistence type="predicted"/>
<evidence type="ECO:0000256" key="1">
    <source>
        <dbReference type="SAM" id="MobiDB-lite"/>
    </source>
</evidence>
<dbReference type="Proteomes" id="UP001197378">
    <property type="component" value="Unassembled WGS sequence"/>
</dbReference>
<evidence type="ECO:0000313" key="3">
    <source>
        <dbReference type="Proteomes" id="UP001197378"/>
    </source>
</evidence>
<dbReference type="AlphaFoldDB" id="A0AAE2YS42"/>
<protein>
    <submittedName>
        <fullName evidence="2">Uncharacterized protein</fullName>
    </submittedName>
</protein>